<dbReference type="InterPro" id="IPR002645">
    <property type="entry name" value="STAS_dom"/>
</dbReference>
<evidence type="ECO:0000256" key="2">
    <source>
        <dbReference type="ARBA" id="ARBA00022553"/>
    </source>
</evidence>
<evidence type="ECO:0000256" key="1">
    <source>
        <dbReference type="ARBA" id="ARBA00009013"/>
    </source>
</evidence>
<dbReference type="EMBL" id="JARTFS010000004">
    <property type="protein sequence ID" value="MED4400583.1"/>
    <property type="molecule type" value="Genomic_DNA"/>
</dbReference>
<dbReference type="SUPFAM" id="SSF52091">
    <property type="entry name" value="SpoIIaa-like"/>
    <property type="match status" value="1"/>
</dbReference>
<name>A0ABU6NTW4_9BACI</name>
<organism evidence="6 7">
    <name type="scientific">Metabacillus fastidiosus</name>
    <dbReference type="NCBI Taxonomy" id="1458"/>
    <lineage>
        <taxon>Bacteria</taxon>
        <taxon>Bacillati</taxon>
        <taxon>Bacillota</taxon>
        <taxon>Bacilli</taxon>
        <taxon>Bacillales</taxon>
        <taxon>Bacillaceae</taxon>
        <taxon>Metabacillus</taxon>
    </lineage>
</organism>
<reference evidence="6 7" key="1">
    <citation type="submission" date="2023-03" db="EMBL/GenBank/DDBJ databases">
        <title>Bacillus Genome Sequencing.</title>
        <authorList>
            <person name="Dunlap C."/>
        </authorList>
    </citation>
    <scope>NUCLEOTIDE SEQUENCE [LARGE SCALE GENOMIC DNA]</scope>
    <source>
        <strain evidence="6 7">NRS-1717</strain>
    </source>
</reference>
<sequence length="114" mass="12687">MDIKIDKNFNNETAIVLVSGEIDAFTAPKLKEELLPLTEEQKMTLIVSLEDVSYIDSTGLGVFVGLFKQIKKNDGELKLVNLSERLRRLFEITGLNNIIDISSESEVGDNETIG</sequence>
<evidence type="ECO:0000256" key="4">
    <source>
        <dbReference type="RuleBase" id="RU003749"/>
    </source>
</evidence>
<evidence type="ECO:0000256" key="3">
    <source>
        <dbReference type="ARBA" id="ARBA00024670"/>
    </source>
</evidence>
<dbReference type="NCBIfam" id="TIGR00377">
    <property type="entry name" value="ant_ant_sig"/>
    <property type="match status" value="1"/>
</dbReference>
<feature type="domain" description="STAS" evidence="5">
    <location>
        <begin position="3"/>
        <end position="114"/>
    </location>
</feature>
<dbReference type="InterPro" id="IPR003658">
    <property type="entry name" value="Anti-sigma_ant"/>
</dbReference>
<gene>
    <name evidence="6" type="ORF">P9271_04460</name>
</gene>
<keyword evidence="7" id="KW-1185">Reference proteome</keyword>
<dbReference type="Proteomes" id="UP001342826">
    <property type="component" value="Unassembled WGS sequence"/>
</dbReference>
<dbReference type="PANTHER" id="PTHR33495">
    <property type="entry name" value="ANTI-SIGMA FACTOR ANTAGONIST TM_1081-RELATED-RELATED"/>
    <property type="match status" value="1"/>
</dbReference>
<dbReference type="PROSITE" id="PS50801">
    <property type="entry name" value="STAS"/>
    <property type="match status" value="1"/>
</dbReference>
<dbReference type="InterPro" id="IPR036513">
    <property type="entry name" value="STAS_dom_sf"/>
</dbReference>
<accession>A0ABU6NTW4</accession>
<comment type="caution">
    <text evidence="6">The sequence shown here is derived from an EMBL/GenBank/DDBJ whole genome shotgun (WGS) entry which is preliminary data.</text>
</comment>
<dbReference type="RefSeq" id="WP_066234753.1">
    <property type="nucleotide sequence ID" value="NZ_JARTFQ010000010.1"/>
</dbReference>
<evidence type="ECO:0000313" key="6">
    <source>
        <dbReference type="EMBL" id="MED4400583.1"/>
    </source>
</evidence>
<proteinExistence type="inferred from homology"/>
<dbReference type="Pfam" id="PF01740">
    <property type="entry name" value="STAS"/>
    <property type="match status" value="1"/>
</dbReference>
<evidence type="ECO:0000313" key="7">
    <source>
        <dbReference type="Proteomes" id="UP001342826"/>
    </source>
</evidence>
<dbReference type="Gene3D" id="3.30.750.24">
    <property type="entry name" value="STAS domain"/>
    <property type="match status" value="1"/>
</dbReference>
<keyword evidence="2" id="KW-0597">Phosphoprotein</keyword>
<dbReference type="GeneID" id="301142915"/>
<dbReference type="CDD" id="cd07043">
    <property type="entry name" value="STAS_anti-anti-sigma_factors"/>
    <property type="match status" value="1"/>
</dbReference>
<dbReference type="PANTHER" id="PTHR33495:SF9">
    <property type="entry name" value="ANTI-SIGMA-B FACTOR ANTAGONIST"/>
    <property type="match status" value="1"/>
</dbReference>
<comment type="similarity">
    <text evidence="1 4">Belongs to the anti-sigma-factor antagonist family.</text>
</comment>
<protein>
    <recommendedName>
        <fullName evidence="4">Anti-sigma factor antagonist</fullName>
    </recommendedName>
</protein>
<evidence type="ECO:0000259" key="5">
    <source>
        <dbReference type="PROSITE" id="PS50801"/>
    </source>
</evidence>
<comment type="function">
    <text evidence="3">Positive regulator of sigma-B activity. Non-phosphorylated RsbV binds to RsbW, preventing its association with sigma-B. When phosphorylated, releases RsbW, which is then free to complex with and inactivate sigma-B.</text>
</comment>